<dbReference type="InParanoid" id="A0A4R6QIJ7"/>
<dbReference type="Proteomes" id="UP000295361">
    <property type="component" value="Unassembled WGS sequence"/>
</dbReference>
<comment type="caution">
    <text evidence="2">The sequence shown here is derived from an EMBL/GenBank/DDBJ whole genome shotgun (WGS) entry which is preliminary data.</text>
</comment>
<evidence type="ECO:0000313" key="3">
    <source>
        <dbReference type="Proteomes" id="UP000295361"/>
    </source>
</evidence>
<organism evidence="2 3">
    <name type="scientific">Roseateles toxinivorans</name>
    <dbReference type="NCBI Taxonomy" id="270368"/>
    <lineage>
        <taxon>Bacteria</taxon>
        <taxon>Pseudomonadati</taxon>
        <taxon>Pseudomonadota</taxon>
        <taxon>Betaproteobacteria</taxon>
        <taxon>Burkholderiales</taxon>
        <taxon>Sphaerotilaceae</taxon>
        <taxon>Roseateles</taxon>
    </lineage>
</organism>
<accession>A0A4R6QIJ7</accession>
<dbReference type="EMBL" id="SNXS01000005">
    <property type="protein sequence ID" value="TDP63320.1"/>
    <property type="molecule type" value="Genomic_DNA"/>
</dbReference>
<feature type="chain" id="PRO_5020275876" evidence="1">
    <location>
        <begin position="33"/>
        <end position="173"/>
    </location>
</feature>
<sequence>MRAFFSVRIAAMLARMSRPLVFVMALALSACAVPKTSRFTDAASTPLNDFNLVQAPIPQALIDARQRLYKPPADSSCAALAAELRGLDEVLGPDLDAPATASNPGLVERGGELMGDAAVGAVRNTAESIVPFRSWVRKLTGAERYSKDVAAAIAAGAARRSFLRGLGSARGCN</sequence>
<evidence type="ECO:0000256" key="1">
    <source>
        <dbReference type="SAM" id="SignalP"/>
    </source>
</evidence>
<evidence type="ECO:0000313" key="2">
    <source>
        <dbReference type="EMBL" id="TDP63320.1"/>
    </source>
</evidence>
<dbReference type="PROSITE" id="PS51257">
    <property type="entry name" value="PROKAR_LIPOPROTEIN"/>
    <property type="match status" value="1"/>
</dbReference>
<gene>
    <name evidence="2" type="ORF">DES47_105325</name>
</gene>
<reference evidence="2 3" key="1">
    <citation type="submission" date="2019-03" db="EMBL/GenBank/DDBJ databases">
        <title>Genomic Encyclopedia of Type Strains, Phase IV (KMG-IV): sequencing the most valuable type-strain genomes for metagenomic binning, comparative biology and taxonomic classification.</title>
        <authorList>
            <person name="Goeker M."/>
        </authorList>
    </citation>
    <scope>NUCLEOTIDE SEQUENCE [LARGE SCALE GENOMIC DNA]</scope>
    <source>
        <strain evidence="2 3">DSM 16998</strain>
    </source>
</reference>
<feature type="signal peptide" evidence="1">
    <location>
        <begin position="1"/>
        <end position="32"/>
    </location>
</feature>
<keyword evidence="3" id="KW-1185">Reference proteome</keyword>
<keyword evidence="1" id="KW-0732">Signal</keyword>
<proteinExistence type="predicted"/>
<dbReference type="AlphaFoldDB" id="A0A4R6QIJ7"/>
<protein>
    <submittedName>
        <fullName evidence="2">Uncharacterized protein</fullName>
    </submittedName>
</protein>
<name>A0A4R6QIJ7_9BURK</name>